<dbReference type="RefSeq" id="WP_093390371.1">
    <property type="nucleotide sequence ID" value="NZ_FOTW01000028.1"/>
</dbReference>
<dbReference type="AlphaFoldDB" id="A0A1I4SWW0"/>
<dbReference type="Pfam" id="PF00403">
    <property type="entry name" value="HMA"/>
    <property type="match status" value="1"/>
</dbReference>
<dbReference type="InterPro" id="IPR006121">
    <property type="entry name" value="HMA_dom"/>
</dbReference>
<accession>A0A1I4SWW0</accession>
<dbReference type="STRING" id="758825.SAMN02982985_04950"/>
<dbReference type="Gene3D" id="3.30.70.100">
    <property type="match status" value="1"/>
</dbReference>
<reference evidence="3 4" key="1">
    <citation type="submission" date="2016-10" db="EMBL/GenBank/DDBJ databases">
        <authorList>
            <person name="de Groot N.N."/>
        </authorList>
    </citation>
    <scope>NUCLEOTIDE SEQUENCE [LARGE SCALE GENOMIC DNA]</scope>
    <source>
        <strain evidence="3 4">ATCC 43154</strain>
    </source>
</reference>
<dbReference type="CDD" id="cd00371">
    <property type="entry name" value="HMA"/>
    <property type="match status" value="1"/>
</dbReference>
<dbReference type="OrthoDB" id="9813965at2"/>
<protein>
    <submittedName>
        <fullName evidence="3">Heavy-metal-associated domain-containing protein</fullName>
    </submittedName>
</protein>
<evidence type="ECO:0000313" key="3">
    <source>
        <dbReference type="EMBL" id="SFM68810.1"/>
    </source>
</evidence>
<name>A0A1I4SWW0_9BURK</name>
<dbReference type="Proteomes" id="UP000199470">
    <property type="component" value="Unassembled WGS sequence"/>
</dbReference>
<dbReference type="SUPFAM" id="SSF55008">
    <property type="entry name" value="HMA, heavy metal-associated domain"/>
    <property type="match status" value="1"/>
</dbReference>
<keyword evidence="1" id="KW-0479">Metal-binding</keyword>
<sequence>MQTAVLKIDGMNSEACADKVAQILNSSNGVSDVRVSLLNSQADVQFDERHTSTEQLAGNLASAGYQAQSGKAAEKNGGCCGGCCG</sequence>
<dbReference type="PROSITE" id="PS50846">
    <property type="entry name" value="HMA_2"/>
    <property type="match status" value="1"/>
</dbReference>
<evidence type="ECO:0000256" key="1">
    <source>
        <dbReference type="ARBA" id="ARBA00022723"/>
    </source>
</evidence>
<feature type="domain" description="HMA" evidence="2">
    <location>
        <begin position="2"/>
        <end position="68"/>
    </location>
</feature>
<dbReference type="InterPro" id="IPR036163">
    <property type="entry name" value="HMA_dom_sf"/>
</dbReference>
<keyword evidence="4" id="KW-1185">Reference proteome</keyword>
<dbReference type="GO" id="GO:0046872">
    <property type="term" value="F:metal ion binding"/>
    <property type="evidence" value="ECO:0007669"/>
    <property type="project" value="UniProtKB-KW"/>
</dbReference>
<gene>
    <name evidence="3" type="ORF">SAMN02982985_04950</name>
</gene>
<evidence type="ECO:0000259" key="2">
    <source>
        <dbReference type="PROSITE" id="PS50846"/>
    </source>
</evidence>
<organism evidence="3 4">
    <name type="scientific">Rugamonas rubra</name>
    <dbReference type="NCBI Taxonomy" id="758825"/>
    <lineage>
        <taxon>Bacteria</taxon>
        <taxon>Pseudomonadati</taxon>
        <taxon>Pseudomonadota</taxon>
        <taxon>Betaproteobacteria</taxon>
        <taxon>Burkholderiales</taxon>
        <taxon>Oxalobacteraceae</taxon>
        <taxon>Telluria group</taxon>
        <taxon>Rugamonas</taxon>
    </lineage>
</organism>
<dbReference type="FunFam" id="3.30.70.100:FF:000001">
    <property type="entry name" value="ATPase copper transporting beta"/>
    <property type="match status" value="1"/>
</dbReference>
<dbReference type="EMBL" id="FOTW01000028">
    <property type="protein sequence ID" value="SFM68810.1"/>
    <property type="molecule type" value="Genomic_DNA"/>
</dbReference>
<evidence type="ECO:0000313" key="4">
    <source>
        <dbReference type="Proteomes" id="UP000199470"/>
    </source>
</evidence>
<proteinExistence type="predicted"/>